<dbReference type="Pfam" id="PF14505">
    <property type="entry name" value="DUF4438"/>
    <property type="match status" value="1"/>
</dbReference>
<proteinExistence type="predicted"/>
<dbReference type="EMBL" id="CP071446">
    <property type="protein sequence ID" value="QTA37361.1"/>
    <property type="molecule type" value="Genomic_DNA"/>
</dbReference>
<organism evidence="3 4">
    <name type="scientific">Thermosipho ferrireducens</name>
    <dbReference type="NCBI Taxonomy" id="2571116"/>
    <lineage>
        <taxon>Bacteria</taxon>
        <taxon>Thermotogati</taxon>
        <taxon>Thermotogota</taxon>
        <taxon>Thermotogae</taxon>
        <taxon>Thermotogales</taxon>
        <taxon>Fervidobacteriaceae</taxon>
        <taxon>Thermosipho</taxon>
    </lineage>
</organism>
<sequence>MRTNKEKVVKLSILVEIAHPLVRIPSLNHEGKPYYFPGVGGITYNFGLGDNAFAMHGDHIEPDVSTKNKDGNFNSTCMTLACIGNEATVISGEAKGLKGFVIGKHGGINHILVYFPEKEKLTIGDRIQIKAYGQGLELLDYPQVKVYNIDPELFEKLPLEEKEGKIHIPVTAIIPAHLTGSGIGSTNPAGTDYDINTHDMEEIKKHNIDKIKIGDLVAITDHFSGFGVGGFKKGAVSIGVVVHSNCIKTGHGPGIVVIMTSPENTIVPVLSDNANIKQWLVTK</sequence>
<protein>
    <submittedName>
        <fullName evidence="3">DUF4438 domain-containing protein</fullName>
    </submittedName>
</protein>
<reference evidence="3 4" key="1">
    <citation type="submission" date="2021-03" db="EMBL/GenBank/DDBJ databases">
        <title>Thermosipho ferrireducens sp.nov., an anaerobic thermophilic iron-reducing bacterium isolated from a deep-sea hydrothermal sulfide deposits.</title>
        <authorList>
            <person name="Zeng X."/>
            <person name="Chen Y."/>
            <person name="Shao Z."/>
        </authorList>
    </citation>
    <scope>NUCLEOTIDE SEQUENCE [LARGE SCALE GENOMIC DNA]</scope>
    <source>
        <strain evidence="3 4">JL129W03</strain>
    </source>
</reference>
<dbReference type="InterPro" id="IPR044909">
    <property type="entry name" value="TM_1086_sf"/>
</dbReference>
<evidence type="ECO:0000259" key="1">
    <source>
        <dbReference type="Pfam" id="PF14505"/>
    </source>
</evidence>
<gene>
    <name evidence="3" type="ORF">JYK00_06360</name>
</gene>
<feature type="domain" description="DUF4438" evidence="2">
    <location>
        <begin position="156"/>
        <end position="280"/>
    </location>
</feature>
<dbReference type="Gene3D" id="2.102.30.10">
    <property type="entry name" value="tm1086 (SG structure) domain"/>
    <property type="match status" value="1"/>
</dbReference>
<dbReference type="InterPro" id="IPR044910">
    <property type="entry name" value="TM_1086_SG_dom"/>
</dbReference>
<accession>A0ABX7S4I0</accession>
<dbReference type="InterPro" id="IPR029433">
    <property type="entry name" value="DUF4438_N"/>
</dbReference>
<dbReference type="Gene3D" id="2.40.10.170">
    <property type="match status" value="1"/>
</dbReference>
<evidence type="ECO:0000313" key="3">
    <source>
        <dbReference type="EMBL" id="QTA37361.1"/>
    </source>
</evidence>
<dbReference type="Pfam" id="PF20999">
    <property type="entry name" value="DUF4438_C"/>
    <property type="match status" value="1"/>
</dbReference>
<dbReference type="RefSeq" id="WP_207566086.1">
    <property type="nucleotide sequence ID" value="NZ_CP071446.1"/>
</dbReference>
<dbReference type="InterPro" id="IPR048399">
    <property type="entry name" value="DUF4438_C"/>
</dbReference>
<name>A0ABX7S4I0_9BACT</name>
<dbReference type="Gene3D" id="4.10.1180.10">
    <property type="entry name" value="tm1086 domain"/>
    <property type="match status" value="1"/>
</dbReference>
<feature type="domain" description="DUF4438" evidence="1">
    <location>
        <begin position="27"/>
        <end position="155"/>
    </location>
</feature>
<evidence type="ECO:0000313" key="4">
    <source>
        <dbReference type="Proteomes" id="UP000671862"/>
    </source>
</evidence>
<keyword evidence="4" id="KW-1185">Reference proteome</keyword>
<evidence type="ECO:0000259" key="2">
    <source>
        <dbReference type="Pfam" id="PF20999"/>
    </source>
</evidence>
<dbReference type="Proteomes" id="UP000671862">
    <property type="component" value="Chromosome"/>
</dbReference>